<keyword evidence="2" id="KW-1185">Reference proteome</keyword>
<evidence type="ECO:0000313" key="2">
    <source>
        <dbReference type="Proteomes" id="UP000270296"/>
    </source>
</evidence>
<reference evidence="1 2" key="1">
    <citation type="submission" date="2018-11" db="EMBL/GenBank/DDBJ databases">
        <authorList>
            <consortium name="Pathogen Informatics"/>
        </authorList>
    </citation>
    <scope>NUCLEOTIDE SEQUENCE [LARGE SCALE GENOMIC DNA]</scope>
</reference>
<accession>A0A3P8F8R2</accession>
<evidence type="ECO:0000313" key="1">
    <source>
        <dbReference type="EMBL" id="VDP53984.1"/>
    </source>
</evidence>
<sequence>MTFGIRDVKDPVGRAATRKGIVTVKSDVGETFDLRYTIKPCQDFCWTVLVKVFDYSALVHKHVFLPVLKADIQLTDVSSNFDARKLTKAEGCTFMVPRPGFYDMSITKSGMKPFRKLIEIRSSYMENIMFLREDRSSDSFSLRRKHNGKFVLQRTEFSELLQAQPSMVSVEFEKPTEQSAIIAVRNTALLPIYDVKLRSESLHGQVSLEIESKEMKVLPGGRAASFPVVFRFLHPADGFDMRCDLYIVTLSYNVWENGTQIWVNQPFVVSKKEYDQPSIVVCEGE</sequence>
<protein>
    <submittedName>
        <fullName evidence="1">Uncharacterized protein</fullName>
    </submittedName>
</protein>
<dbReference type="Proteomes" id="UP000270296">
    <property type="component" value="Unassembled WGS sequence"/>
</dbReference>
<proteinExistence type="predicted"/>
<gene>
    <name evidence="1" type="ORF">SBAD_LOCUS13087</name>
</gene>
<dbReference type="AlphaFoldDB" id="A0A3P8F8R2"/>
<dbReference type="EMBL" id="UZAM01020165">
    <property type="protein sequence ID" value="VDP53984.1"/>
    <property type="molecule type" value="Genomic_DNA"/>
</dbReference>
<name>A0A3P8F8R2_9BILA</name>
<organism evidence="1 2">
    <name type="scientific">Soboliphyme baturini</name>
    <dbReference type="NCBI Taxonomy" id="241478"/>
    <lineage>
        <taxon>Eukaryota</taxon>
        <taxon>Metazoa</taxon>
        <taxon>Ecdysozoa</taxon>
        <taxon>Nematoda</taxon>
        <taxon>Enoplea</taxon>
        <taxon>Dorylaimia</taxon>
        <taxon>Dioctophymatida</taxon>
        <taxon>Dioctophymatoidea</taxon>
        <taxon>Soboliphymatidae</taxon>
        <taxon>Soboliphyme</taxon>
    </lineage>
</organism>